<dbReference type="EMBL" id="CAFBLI010000012">
    <property type="protein sequence ID" value="CAB4857933.1"/>
    <property type="molecule type" value="Genomic_DNA"/>
</dbReference>
<dbReference type="EMBL" id="CAEZZS010000005">
    <property type="protein sequence ID" value="CAB4768689.1"/>
    <property type="molecule type" value="Genomic_DNA"/>
</dbReference>
<evidence type="ECO:0000313" key="1">
    <source>
        <dbReference type="EMBL" id="CAB4768689.1"/>
    </source>
</evidence>
<proteinExistence type="predicted"/>
<gene>
    <name evidence="1" type="ORF">UFOPK2922_00205</name>
    <name evidence="2" type="ORF">UFOPK3306_00269</name>
    <name evidence="3" type="ORF">UFOPK4209_00196</name>
</gene>
<dbReference type="EMBL" id="CAFBPY010000017">
    <property type="protein sequence ID" value="CAB5034656.1"/>
    <property type="molecule type" value="Genomic_DNA"/>
</dbReference>
<accession>A0A6J7CSG0</accession>
<organism evidence="2">
    <name type="scientific">freshwater metagenome</name>
    <dbReference type="NCBI Taxonomy" id="449393"/>
    <lineage>
        <taxon>unclassified sequences</taxon>
        <taxon>metagenomes</taxon>
        <taxon>ecological metagenomes</taxon>
    </lineage>
</organism>
<name>A0A6J7CSG0_9ZZZZ</name>
<evidence type="ECO:0000313" key="2">
    <source>
        <dbReference type="EMBL" id="CAB4857933.1"/>
    </source>
</evidence>
<evidence type="ECO:0000313" key="3">
    <source>
        <dbReference type="EMBL" id="CAB5034656.1"/>
    </source>
</evidence>
<dbReference type="AlphaFoldDB" id="A0A6J7CSG0"/>
<reference evidence="2" key="1">
    <citation type="submission" date="2020-05" db="EMBL/GenBank/DDBJ databases">
        <authorList>
            <person name="Chiriac C."/>
            <person name="Salcher M."/>
            <person name="Ghai R."/>
            <person name="Kavagutti S V."/>
        </authorList>
    </citation>
    <scope>NUCLEOTIDE SEQUENCE</scope>
</reference>
<sequence length="319" mass="37518">MIANELHFTNPISLILGSSILGADLKRAKFVQFVENDRFLIDSNRNANKTTLISSQVAEALGIDFEVIKYEEHLANPSKIIESNMKRDFFPSGQTLIMYGSDNYCRFGFKNYINFPYTKYQLRNSWQVVDFAKEDLLYGYNIEGYKKNSRTIHNTFNLNIPVLKKITRGINDKKKCGLVNFFKDNTEKNYLLVMPYRHDRIDEEFSKNFFLSVKDIARERNLEVVLKNHPNDIYDYSNYFPEKEQIVFHQDVSERHIPAEFFLQSHQVKYSVSIPSSSLAFAEVDRLIVHAPKDRDLFRRKFLDQIPFLERLAIPFTYI</sequence>
<protein>
    <submittedName>
        <fullName evidence="2">Unannotated protein</fullName>
    </submittedName>
</protein>